<dbReference type="EMBL" id="LR215973">
    <property type="protein sequence ID" value="VFB01355.1"/>
    <property type="molecule type" value="Genomic_DNA"/>
</dbReference>
<dbReference type="SUPFAM" id="SSF140453">
    <property type="entry name" value="EsxAB dimer-like"/>
    <property type="match status" value="1"/>
</dbReference>
<sequence length="95" mass="10183">MEYDKSAMTTLFHDLQGFRKALTDNARDMADAGSALAVAWEGNEAYNGFQAVHKDWDAKFEDTLVILDNVAAAVESALNRALGTDGKIGDGFAGV</sequence>
<proteinExistence type="predicted"/>
<dbReference type="GeneID" id="57067521"/>
<dbReference type="Gene3D" id="1.10.287.1060">
    <property type="entry name" value="ESAT-6-like"/>
    <property type="match status" value="1"/>
</dbReference>
<name>A0A2L2JLE4_9NOCA</name>
<dbReference type="InterPro" id="IPR036689">
    <property type="entry name" value="ESAT-6-like_sf"/>
</dbReference>
<dbReference type="AlphaFoldDB" id="A0A2L2JLE4"/>
<protein>
    <submittedName>
        <fullName evidence="1">Uncharacterized protein</fullName>
    </submittedName>
</protein>
<evidence type="ECO:0000313" key="1">
    <source>
        <dbReference type="EMBL" id="VFB01355.1"/>
    </source>
</evidence>
<accession>A0A2L2JLE4</accession>
<reference evidence="1 2" key="1">
    <citation type="submission" date="2019-02" db="EMBL/GenBank/DDBJ databases">
        <authorList>
            <consortium name="Pathogen Informatics"/>
        </authorList>
    </citation>
    <scope>NUCLEOTIDE SEQUENCE [LARGE SCALE GENOMIC DNA]</scope>
    <source>
        <strain evidence="1 2">3012STDY6756504</strain>
    </source>
</reference>
<organism evidence="1 2">
    <name type="scientific">Nocardia cyriacigeorgica</name>
    <dbReference type="NCBI Taxonomy" id="135487"/>
    <lineage>
        <taxon>Bacteria</taxon>
        <taxon>Bacillati</taxon>
        <taxon>Actinomycetota</taxon>
        <taxon>Actinomycetes</taxon>
        <taxon>Mycobacteriales</taxon>
        <taxon>Nocardiaceae</taxon>
        <taxon>Nocardia</taxon>
    </lineage>
</organism>
<dbReference type="RefSeq" id="WP_051016217.1">
    <property type="nucleotide sequence ID" value="NZ_CP026746.1"/>
</dbReference>
<evidence type="ECO:0000313" key="2">
    <source>
        <dbReference type="Proteomes" id="UP000290439"/>
    </source>
</evidence>
<dbReference type="OrthoDB" id="4553347at2"/>
<dbReference type="Proteomes" id="UP000290439">
    <property type="component" value="Chromosome"/>
</dbReference>
<gene>
    <name evidence="1" type="ORF">NCTC10797_05173</name>
</gene>